<evidence type="ECO:0000313" key="8">
    <source>
        <dbReference type="EMBL" id="ERK03322.1"/>
    </source>
</evidence>
<dbReference type="GO" id="GO:0046656">
    <property type="term" value="P:folic acid biosynthetic process"/>
    <property type="evidence" value="ECO:0007669"/>
    <property type="project" value="UniProtKB-UniRule"/>
</dbReference>
<evidence type="ECO:0000256" key="1">
    <source>
        <dbReference type="ARBA" id="ARBA00001353"/>
    </source>
</evidence>
<evidence type="ECO:0000256" key="2">
    <source>
        <dbReference type="ARBA" id="ARBA00005013"/>
    </source>
</evidence>
<dbReference type="InterPro" id="IPR006157">
    <property type="entry name" value="FolB_dom"/>
</dbReference>
<feature type="domain" description="Dihydroneopterin aldolase/epimerase" evidence="7">
    <location>
        <begin position="9"/>
        <end position="120"/>
    </location>
</feature>
<gene>
    <name evidence="8" type="primary">folB</name>
    <name evidence="8" type="ORF">HMPREF1218_1828</name>
</gene>
<keyword evidence="9" id="KW-1185">Reference proteome</keyword>
<dbReference type="InterPro" id="IPR043133">
    <property type="entry name" value="GTP-CH-I_C/QueF"/>
</dbReference>
<keyword evidence="5 6" id="KW-0456">Lyase</keyword>
<sequence>MMQLENSHIYLRDLRFHAYHGVLPQERVVGNEYVVNVQIDYSVARAMLSDDVEDTLNYAEVFALIAQEMALPSRLLERVGYRICERLTAAYPAISAIELDIRKLNPPMGTDSKGAGVHFRFINKE</sequence>
<reference evidence="8 9" key="1">
    <citation type="submission" date="2013-08" db="EMBL/GenBank/DDBJ databases">
        <authorList>
            <person name="Durkin A.S."/>
            <person name="Haft D.R."/>
            <person name="McCorrison J."/>
            <person name="Torralba M."/>
            <person name="Gillis M."/>
            <person name="Haft D.H."/>
            <person name="Methe B."/>
            <person name="Sutton G."/>
            <person name="Nelson K.E."/>
        </authorList>
    </citation>
    <scope>NUCLEOTIDE SEQUENCE [LARGE SCALE GENOMIC DNA]</scope>
    <source>
        <strain evidence="8 9">F0068</strain>
    </source>
</reference>
<comment type="pathway">
    <text evidence="2 6">Cofactor biosynthesis; tetrahydrofolate biosynthesis; 2-amino-4-hydroxy-6-hydroxymethyl-7,8-dihydropteridine diphosphate from 7,8-dihydroneopterin triphosphate: step 3/4.</text>
</comment>
<dbReference type="PANTHER" id="PTHR42844:SF1">
    <property type="entry name" value="DIHYDRONEOPTERIN ALDOLASE 1-RELATED"/>
    <property type="match status" value="1"/>
</dbReference>
<dbReference type="SUPFAM" id="SSF55620">
    <property type="entry name" value="Tetrahydrobiopterin biosynthesis enzymes-like"/>
    <property type="match status" value="1"/>
</dbReference>
<dbReference type="Gene3D" id="3.30.1130.10">
    <property type="match status" value="1"/>
</dbReference>
<evidence type="ECO:0000313" key="9">
    <source>
        <dbReference type="Proteomes" id="UP000016600"/>
    </source>
</evidence>
<dbReference type="AlphaFoldDB" id="U2KXX9"/>
<name>U2KXX9_9BACT</name>
<evidence type="ECO:0000256" key="5">
    <source>
        <dbReference type="ARBA" id="ARBA00023239"/>
    </source>
</evidence>
<evidence type="ECO:0000256" key="4">
    <source>
        <dbReference type="ARBA" id="ARBA00022909"/>
    </source>
</evidence>
<dbReference type="NCBIfam" id="TIGR00526">
    <property type="entry name" value="folB_dom"/>
    <property type="match status" value="1"/>
</dbReference>
<comment type="caution">
    <text evidence="8">The sequence shown here is derived from an EMBL/GenBank/DDBJ whole genome shotgun (WGS) entry which is preliminary data.</text>
</comment>
<dbReference type="EC" id="4.1.2.25" evidence="6"/>
<comment type="similarity">
    <text evidence="3 6">Belongs to the DHNA family.</text>
</comment>
<dbReference type="GO" id="GO:0005737">
    <property type="term" value="C:cytoplasm"/>
    <property type="evidence" value="ECO:0007669"/>
    <property type="project" value="TreeGrafter"/>
</dbReference>
<dbReference type="InterPro" id="IPR006156">
    <property type="entry name" value="Dihydroneopterin_aldolase"/>
</dbReference>
<dbReference type="SMART" id="SM00905">
    <property type="entry name" value="FolB"/>
    <property type="match status" value="1"/>
</dbReference>
<evidence type="ECO:0000259" key="7">
    <source>
        <dbReference type="SMART" id="SM00905"/>
    </source>
</evidence>
<dbReference type="GO" id="GO:0046654">
    <property type="term" value="P:tetrahydrofolate biosynthetic process"/>
    <property type="evidence" value="ECO:0007669"/>
    <property type="project" value="UniProtKB-UniRule"/>
</dbReference>
<protein>
    <recommendedName>
        <fullName evidence="6">7,8-dihydroneopterin aldolase</fullName>
        <ecNumber evidence="6">4.1.2.25</ecNumber>
    </recommendedName>
</protein>
<dbReference type="NCBIfam" id="TIGR00525">
    <property type="entry name" value="folB"/>
    <property type="match status" value="1"/>
</dbReference>
<proteinExistence type="inferred from homology"/>
<keyword evidence="4 6" id="KW-0289">Folate biosynthesis</keyword>
<accession>U2KXX9</accession>
<dbReference type="PANTHER" id="PTHR42844">
    <property type="entry name" value="DIHYDRONEOPTERIN ALDOLASE 1-RELATED"/>
    <property type="match status" value="1"/>
</dbReference>
<organism evidence="8 9">
    <name type="scientific">Hoylesella pleuritidis F0068</name>
    <dbReference type="NCBI Taxonomy" id="1081904"/>
    <lineage>
        <taxon>Bacteria</taxon>
        <taxon>Pseudomonadati</taxon>
        <taxon>Bacteroidota</taxon>
        <taxon>Bacteroidia</taxon>
        <taxon>Bacteroidales</taxon>
        <taxon>Prevotellaceae</taxon>
        <taxon>Hoylesella</taxon>
    </lineage>
</organism>
<dbReference type="EMBL" id="AWET01000011">
    <property type="protein sequence ID" value="ERK03322.1"/>
    <property type="molecule type" value="Genomic_DNA"/>
</dbReference>
<dbReference type="PATRIC" id="fig|1081904.3.peg.770"/>
<comment type="catalytic activity">
    <reaction evidence="1 6">
        <text>7,8-dihydroneopterin = 6-hydroxymethyl-7,8-dihydropterin + glycolaldehyde</text>
        <dbReference type="Rhea" id="RHEA:10540"/>
        <dbReference type="ChEBI" id="CHEBI:17001"/>
        <dbReference type="ChEBI" id="CHEBI:17071"/>
        <dbReference type="ChEBI" id="CHEBI:44841"/>
        <dbReference type="EC" id="4.1.2.25"/>
    </reaction>
</comment>
<dbReference type="GO" id="GO:0004150">
    <property type="term" value="F:dihydroneopterin aldolase activity"/>
    <property type="evidence" value="ECO:0007669"/>
    <property type="project" value="UniProtKB-UniRule"/>
</dbReference>
<dbReference type="UniPathway" id="UPA00077">
    <property type="reaction ID" value="UER00154"/>
</dbReference>
<dbReference type="Pfam" id="PF02152">
    <property type="entry name" value="FolB"/>
    <property type="match status" value="1"/>
</dbReference>
<evidence type="ECO:0000256" key="3">
    <source>
        <dbReference type="ARBA" id="ARBA00005708"/>
    </source>
</evidence>
<evidence type="ECO:0000256" key="6">
    <source>
        <dbReference type="RuleBase" id="RU362079"/>
    </source>
</evidence>
<dbReference type="Proteomes" id="UP000016600">
    <property type="component" value="Unassembled WGS sequence"/>
</dbReference>
<comment type="function">
    <text evidence="6">Catalyzes the conversion of 7,8-dihydroneopterin to 6-hydroxymethyl-7,8-dihydropterin.</text>
</comment>